<dbReference type="PANTHER" id="PTHR10966">
    <property type="entry name" value="TRANSCRIPTION INITIATION FACTOR IIA SUBUNIT 2"/>
    <property type="match status" value="1"/>
</dbReference>
<accession>A0A4Q9KQ76</accession>
<feature type="domain" description="Transcription initiation factor IIA gamma subunit C-terminal" evidence="10">
    <location>
        <begin position="58"/>
        <end position="99"/>
    </location>
</feature>
<evidence type="ECO:0000256" key="1">
    <source>
        <dbReference type="ARBA" id="ARBA00004123"/>
    </source>
</evidence>
<gene>
    <name evidence="12" type="ORF">CWI36_1310p0020</name>
    <name evidence="11" type="ORF">CWI39_3421p0010</name>
</gene>
<protein>
    <recommendedName>
        <fullName evidence="3 8">Transcription initiation factor IIA subunit 2</fullName>
    </recommendedName>
</protein>
<feature type="domain" description="Transcription initiation factor IIA gamma subunit N-terminal" evidence="9">
    <location>
        <begin position="1"/>
        <end position="45"/>
    </location>
</feature>
<dbReference type="VEuPathDB" id="MicrosporidiaDB:CWI39_3421p0010"/>
<dbReference type="GO" id="GO:0005672">
    <property type="term" value="C:transcription factor TFIIA complex"/>
    <property type="evidence" value="ECO:0007669"/>
    <property type="project" value="InterPro"/>
</dbReference>
<keyword evidence="6 8" id="KW-0539">Nucleus</keyword>
<dbReference type="InterPro" id="IPR015872">
    <property type="entry name" value="TFIIA_gsu_N"/>
</dbReference>
<dbReference type="PIRSF" id="PIRSF009415">
    <property type="entry name" value="Hum_TFIIA_gamma"/>
    <property type="match status" value="1"/>
</dbReference>
<evidence type="ECO:0000313" key="11">
    <source>
        <dbReference type="EMBL" id="TBT96778.1"/>
    </source>
</evidence>
<comment type="similarity">
    <text evidence="2 8">Belongs to the TFIIA subunit 2 family.</text>
</comment>
<evidence type="ECO:0000259" key="9">
    <source>
        <dbReference type="Pfam" id="PF02268"/>
    </source>
</evidence>
<dbReference type="SUPFAM" id="SSF47396">
    <property type="entry name" value="Transcription factor IIA (TFIIA), alpha-helical domain"/>
    <property type="match status" value="1"/>
</dbReference>
<dbReference type="Pfam" id="PF02268">
    <property type="entry name" value="TFIIA_gamma_N"/>
    <property type="match status" value="1"/>
</dbReference>
<dbReference type="InterPro" id="IPR003194">
    <property type="entry name" value="TFIIA_gsu"/>
</dbReference>
<keyword evidence="11" id="KW-0396">Initiation factor</keyword>
<dbReference type="GO" id="GO:0006367">
    <property type="term" value="P:transcription initiation at RNA polymerase II promoter"/>
    <property type="evidence" value="ECO:0007669"/>
    <property type="project" value="InterPro"/>
</dbReference>
<dbReference type="Proteomes" id="UP000291404">
    <property type="component" value="Unassembled WGS sequence"/>
</dbReference>
<organism evidence="11 14">
    <name type="scientific">Hamiltosporidium magnivora</name>
    <dbReference type="NCBI Taxonomy" id="148818"/>
    <lineage>
        <taxon>Eukaryota</taxon>
        <taxon>Fungi</taxon>
        <taxon>Fungi incertae sedis</taxon>
        <taxon>Microsporidia</taxon>
        <taxon>Dubosqiidae</taxon>
        <taxon>Hamiltosporidium</taxon>
    </lineage>
</organism>
<proteinExistence type="inferred from homology"/>
<dbReference type="Pfam" id="PF02751">
    <property type="entry name" value="TFIIA_gamma_C"/>
    <property type="match status" value="1"/>
</dbReference>
<evidence type="ECO:0000256" key="2">
    <source>
        <dbReference type="ARBA" id="ARBA00007675"/>
    </source>
</evidence>
<evidence type="ECO:0000256" key="3">
    <source>
        <dbReference type="ARBA" id="ARBA00019928"/>
    </source>
</evidence>
<dbReference type="STRING" id="148818.A0A4Q9KQ76"/>
<evidence type="ECO:0000256" key="6">
    <source>
        <dbReference type="ARBA" id="ARBA00023242"/>
    </source>
</evidence>
<evidence type="ECO:0000313" key="14">
    <source>
        <dbReference type="Proteomes" id="UP000293045"/>
    </source>
</evidence>
<comment type="subcellular location">
    <subcellularLocation>
        <location evidence="1 8">Nucleus</location>
    </subcellularLocation>
</comment>
<evidence type="ECO:0000313" key="12">
    <source>
        <dbReference type="EMBL" id="TBU01572.1"/>
    </source>
</evidence>
<dbReference type="EMBL" id="PITI01001310">
    <property type="protein sequence ID" value="TBU01572.1"/>
    <property type="molecule type" value="Genomic_DNA"/>
</dbReference>
<dbReference type="Gene3D" id="1.10.287.190">
    <property type="entry name" value="Transcription factor IIA gamma subunit, alpha-helical domain"/>
    <property type="match status" value="1"/>
</dbReference>
<keyword evidence="5 8" id="KW-0804">Transcription</keyword>
<dbReference type="InterPro" id="IPR015871">
    <property type="entry name" value="TFIIA_gsu_C"/>
</dbReference>
<evidence type="ECO:0000313" key="13">
    <source>
        <dbReference type="Proteomes" id="UP000291404"/>
    </source>
</evidence>
<dbReference type="CDD" id="cd10014">
    <property type="entry name" value="TFIIA_gamma_C"/>
    <property type="match status" value="1"/>
</dbReference>
<evidence type="ECO:0000256" key="8">
    <source>
        <dbReference type="PIRNR" id="PIRNR009415"/>
    </source>
</evidence>
<dbReference type="InterPro" id="IPR009088">
    <property type="entry name" value="TFIIA_b-brl"/>
</dbReference>
<sequence>MYEFYRQSIIGKALQDTIDEKVSRNQITPLQAKTILERFDACIPTVFNRTVQSTVNFKGGVGSYNFVDGVWRFSTRNFVMTINNELVRTENVKIVACDADTSLDSGRRRRRKADTG</sequence>
<keyword evidence="13" id="KW-1185">Reference proteome</keyword>
<dbReference type="Gene3D" id="2.30.18.10">
    <property type="entry name" value="Transcription factor IIA (TFIIA), beta-barrel domain"/>
    <property type="match status" value="1"/>
</dbReference>
<dbReference type="VEuPathDB" id="MicrosporidiaDB:CWI36_1310p0020"/>
<dbReference type="InterPro" id="IPR009083">
    <property type="entry name" value="TFIIA_a-hlx"/>
</dbReference>
<evidence type="ECO:0000259" key="10">
    <source>
        <dbReference type="Pfam" id="PF02751"/>
    </source>
</evidence>
<dbReference type="SUPFAM" id="SSF50784">
    <property type="entry name" value="Transcription factor IIA (TFIIA), beta-barrel domain"/>
    <property type="match status" value="1"/>
</dbReference>
<dbReference type="EMBL" id="PIXR01003421">
    <property type="protein sequence ID" value="TBT96778.1"/>
    <property type="molecule type" value="Genomic_DNA"/>
</dbReference>
<reference evidence="13 14" key="1">
    <citation type="submission" date="2017-12" db="EMBL/GenBank/DDBJ databases">
        <authorList>
            <person name="Pombert J.-F."/>
            <person name="Haag K.L."/>
            <person name="Ebert D."/>
        </authorList>
    </citation>
    <scope>NUCLEOTIDE SEQUENCE [LARGE SCALE GENOMIC DNA]</scope>
    <source>
        <strain evidence="12">BE-OM-2</strain>
        <strain evidence="11">IL-BN-2</strain>
    </source>
</reference>
<dbReference type="GO" id="GO:0003743">
    <property type="term" value="F:translation initiation factor activity"/>
    <property type="evidence" value="ECO:0007669"/>
    <property type="project" value="UniProtKB-KW"/>
</dbReference>
<evidence type="ECO:0000256" key="5">
    <source>
        <dbReference type="ARBA" id="ARBA00023163"/>
    </source>
</evidence>
<name>A0A4Q9KQ76_9MICR</name>
<evidence type="ECO:0000256" key="7">
    <source>
        <dbReference type="ARBA" id="ARBA00024733"/>
    </source>
</evidence>
<comment type="function">
    <text evidence="7">TFIIA is a component of the transcription machinery of RNA polymerase II and plays an important role in transcriptional activation. TFIIA in a complex with TBP mediates transcriptional activity.</text>
</comment>
<dbReference type="Proteomes" id="UP000293045">
    <property type="component" value="Unassembled WGS sequence"/>
</dbReference>
<dbReference type="AlphaFoldDB" id="A0A4Q9KQ76"/>
<evidence type="ECO:0000256" key="4">
    <source>
        <dbReference type="ARBA" id="ARBA00023015"/>
    </source>
</evidence>
<keyword evidence="4 8" id="KW-0805">Transcription regulation</keyword>
<keyword evidence="11" id="KW-0648">Protein biosynthesis</keyword>
<comment type="caution">
    <text evidence="11">The sequence shown here is derived from an EMBL/GenBank/DDBJ whole genome shotgun (WGS) entry which is preliminary data.</text>
</comment>